<dbReference type="EMBL" id="DAANKK010000019">
    <property type="protein sequence ID" value="HAD0245578.1"/>
    <property type="molecule type" value="Genomic_DNA"/>
</dbReference>
<dbReference type="Proteomes" id="UP000034636">
    <property type="component" value="Plasmid pYU39_89"/>
</dbReference>
<organism evidence="2 4">
    <name type="scientific">Salmonella typhimurium</name>
    <dbReference type="NCBI Taxonomy" id="90371"/>
    <lineage>
        <taxon>Bacteria</taxon>
        <taxon>Pseudomonadati</taxon>
        <taxon>Pseudomonadota</taxon>
        <taxon>Gammaproteobacteria</taxon>
        <taxon>Enterobacterales</taxon>
        <taxon>Enterobacteriaceae</taxon>
        <taxon>Salmonella</taxon>
    </lineage>
</organism>
<feature type="compositionally biased region" description="Low complexity" evidence="1">
    <location>
        <begin position="30"/>
        <end position="39"/>
    </location>
</feature>
<feature type="region of interest" description="Disordered" evidence="1">
    <location>
        <begin position="1"/>
        <end position="89"/>
    </location>
</feature>
<dbReference type="Gene3D" id="3.30.40.190">
    <property type="match status" value="1"/>
</dbReference>
<dbReference type="RefSeq" id="WP_022630898.1">
    <property type="nucleotide sequence ID" value="NZ_CP011430.1"/>
</dbReference>
<evidence type="ECO:0000313" key="4">
    <source>
        <dbReference type="Proteomes" id="UP000034636"/>
    </source>
</evidence>
<evidence type="ECO:0000313" key="3">
    <source>
        <dbReference type="EMBL" id="HAD0245578.1"/>
    </source>
</evidence>
<feature type="compositionally biased region" description="Basic and acidic residues" evidence="1">
    <location>
        <begin position="1"/>
        <end position="11"/>
    </location>
</feature>
<feature type="compositionally biased region" description="Basic residues" evidence="1">
    <location>
        <begin position="76"/>
        <end position="85"/>
    </location>
</feature>
<dbReference type="InterPro" id="IPR031875">
    <property type="entry name" value="RecA_dep_nuc"/>
</dbReference>
<reference evidence="3" key="3">
    <citation type="submission" date="2019-08" db="EMBL/GenBank/DDBJ databases">
        <authorList>
            <consortium name="NCBI Pathogen Detection Project"/>
        </authorList>
    </citation>
    <scope>NUCLEOTIDE SEQUENCE</scope>
    <source>
        <strain evidence="3">Tha16</strain>
    </source>
</reference>
<geneLocation type="plasmid" evidence="2 4">
    <name>pYU39_89</name>
</geneLocation>
<dbReference type="AlphaFoldDB" id="A0A0F7JFD4"/>
<keyword evidence="2" id="KW-0614">Plasmid</keyword>
<dbReference type="Pfam" id="PF16786">
    <property type="entry name" value="RecA_dep_nuc"/>
    <property type="match status" value="1"/>
</dbReference>
<dbReference type="PATRIC" id="fig|59201.158.peg.4986"/>
<proteinExistence type="predicted"/>
<reference evidence="2 4" key="1">
    <citation type="journal article" date="2015" name="Genome Announc.">
        <title>Complete Genome Sequencing of a Multidrug-Resistant and Human-Invasive Salmonella enterica Serovar Typhimurium Strain of the Emerging Sequence Type 213 Genotype.</title>
        <authorList>
            <person name="Calva E."/>
            <person name="Silva C."/>
            <person name="Zaidi M.B."/>
            <person name="Sanchez-Flores A."/>
            <person name="Estrada K."/>
            <person name="Silva G.G."/>
            <person name="Soto-Jimenez L.M."/>
            <person name="Wiesner M."/>
            <person name="Fernandez-Mora M."/>
            <person name="Edwards R.A."/>
            <person name="Vinuesa P."/>
        </authorList>
    </citation>
    <scope>NUCLEOTIDE SEQUENCE [LARGE SCALE GENOMIC DNA]</scope>
    <source>
        <strain evidence="2 4">YU39</strain>
        <plasmid evidence="2 4">pYU39_89</plasmid>
    </source>
</reference>
<gene>
    <name evidence="3" type="ORF">G0M00_13225</name>
    <name evidence="2" type="ORF">SE14_05060</name>
</gene>
<evidence type="ECO:0000256" key="1">
    <source>
        <dbReference type="SAM" id="MobiDB-lite"/>
    </source>
</evidence>
<feature type="compositionally biased region" description="Basic and acidic residues" evidence="1">
    <location>
        <begin position="41"/>
        <end position="70"/>
    </location>
</feature>
<reference evidence="3" key="2">
    <citation type="journal article" date="2018" name="Genome Biol.">
        <title>SKESA: strategic k-mer extension for scrupulous assemblies.</title>
        <authorList>
            <person name="Souvorov A."/>
            <person name="Agarwala R."/>
            <person name="Lipman D.J."/>
        </authorList>
    </citation>
    <scope>NUCLEOTIDE SEQUENCE</scope>
    <source>
        <strain evidence="3">Tha16</strain>
    </source>
</reference>
<accession>A0A0F7JFD4</accession>
<protein>
    <submittedName>
        <fullName evidence="2">Recombinase</fullName>
    </submittedName>
</protein>
<dbReference type="EMBL" id="CP011430">
    <property type="protein sequence ID" value="AKH10394.1"/>
    <property type="molecule type" value="Genomic_DNA"/>
</dbReference>
<evidence type="ECO:0000313" key="2">
    <source>
        <dbReference type="EMBL" id="AKH10394.1"/>
    </source>
</evidence>
<sequence length="192" mass="22301">MQKQSYWEKQRQKAMQKLADPAWREEQRAKCLQQAQRQQQRAREKAASPEYRQKKIEKAKQYEQRRKDKAVSAPSKKTRTSRGLKGRSLTADERRIQTAIGALPCIACHIHGQHSPVVSLHHIFGRTAENAHKYVLPLCKWHHQYAAPAEVREQYPWLVPVHADGKIGGKADFMRHNADEMTLYQMAIELIN</sequence>
<name>A0A0F7JFD4_SALTM</name>